<proteinExistence type="predicted"/>
<comment type="caution">
    <text evidence="3">The sequence shown here is derived from an EMBL/GenBank/DDBJ whole genome shotgun (WGS) entry which is preliminary data.</text>
</comment>
<feature type="binding site" evidence="1">
    <location>
        <position position="241"/>
    </location>
    <ligand>
        <name>[2Fe-2S] cluster</name>
        <dbReference type="ChEBI" id="CHEBI:190135"/>
    </ligand>
</feature>
<dbReference type="InterPro" id="IPR019480">
    <property type="entry name" value="Dihydroorotate_DH_Fe-S-bd"/>
</dbReference>
<dbReference type="CDD" id="cd06221">
    <property type="entry name" value="sulfite_reductase_like"/>
    <property type="match status" value="1"/>
</dbReference>
<keyword evidence="1" id="KW-0001">2Fe-2S</keyword>
<dbReference type="AlphaFoldDB" id="A0A926DKJ2"/>
<dbReference type="PRINTS" id="PR00410">
    <property type="entry name" value="PHEHYDRXLASE"/>
</dbReference>
<dbReference type="InterPro" id="IPR017927">
    <property type="entry name" value="FAD-bd_FR_type"/>
</dbReference>
<dbReference type="InterPro" id="IPR012165">
    <property type="entry name" value="Cyt_c3_hydrogenase_gsu"/>
</dbReference>
<dbReference type="InterPro" id="IPR001433">
    <property type="entry name" value="OxRdtase_FAD/NAD-bd"/>
</dbReference>
<dbReference type="SUPFAM" id="SSF63380">
    <property type="entry name" value="Riboflavin synthase domain-like"/>
    <property type="match status" value="1"/>
</dbReference>
<dbReference type="InterPro" id="IPR050353">
    <property type="entry name" value="PyrK_electron_transfer"/>
</dbReference>
<dbReference type="InterPro" id="IPR039261">
    <property type="entry name" value="FNR_nucleotide-bd"/>
</dbReference>
<name>A0A926DKJ2_9FIRM</name>
<feature type="binding site" evidence="1">
    <location>
        <position position="249"/>
    </location>
    <ligand>
        <name>[2Fe-2S] cluster</name>
        <dbReference type="ChEBI" id="CHEBI:190135"/>
    </ligand>
</feature>
<dbReference type="EMBL" id="JACRSS010000004">
    <property type="protein sequence ID" value="MBC8538934.1"/>
    <property type="molecule type" value="Genomic_DNA"/>
</dbReference>
<feature type="domain" description="FAD-binding FR-type" evidence="2">
    <location>
        <begin position="6"/>
        <end position="104"/>
    </location>
</feature>
<dbReference type="Pfam" id="PF00175">
    <property type="entry name" value="NAD_binding_1"/>
    <property type="match status" value="1"/>
</dbReference>
<dbReference type="InterPro" id="IPR001709">
    <property type="entry name" value="Flavoprot_Pyr_Nucl_cyt_Rdtase"/>
</dbReference>
<dbReference type="GO" id="GO:0050660">
    <property type="term" value="F:flavin adenine dinucleotide binding"/>
    <property type="evidence" value="ECO:0007669"/>
    <property type="project" value="InterPro"/>
</dbReference>
<comment type="cofactor">
    <cofactor evidence="1">
        <name>[2Fe-2S] cluster</name>
        <dbReference type="ChEBI" id="CHEBI:190135"/>
    </cofactor>
    <text evidence="1">Binds 1 [2Fe-2S] cluster per subunit.</text>
</comment>
<dbReference type="RefSeq" id="WP_249280582.1">
    <property type="nucleotide sequence ID" value="NZ_JACRSS010000004.1"/>
</dbReference>
<dbReference type="InterPro" id="IPR017938">
    <property type="entry name" value="Riboflavin_synthase-like_b-brl"/>
</dbReference>
<keyword evidence="1" id="KW-0408">Iron</keyword>
<evidence type="ECO:0000256" key="1">
    <source>
        <dbReference type="PIRSR" id="PIRSR006816-2"/>
    </source>
</evidence>
<accession>A0A926DKJ2</accession>
<evidence type="ECO:0000313" key="3">
    <source>
        <dbReference type="EMBL" id="MBC8538934.1"/>
    </source>
</evidence>
<protein>
    <submittedName>
        <fullName evidence="3">FAD/NAD(P)-binding protein</fullName>
    </submittedName>
</protein>
<dbReference type="GO" id="GO:0016491">
    <property type="term" value="F:oxidoreductase activity"/>
    <property type="evidence" value="ECO:0007669"/>
    <property type="project" value="InterPro"/>
</dbReference>
<dbReference type="PROSITE" id="PS51384">
    <property type="entry name" value="FAD_FR"/>
    <property type="match status" value="1"/>
</dbReference>
<organism evidence="3 4">
    <name type="scientific">Guopingia tenuis</name>
    <dbReference type="NCBI Taxonomy" id="2763656"/>
    <lineage>
        <taxon>Bacteria</taxon>
        <taxon>Bacillati</taxon>
        <taxon>Bacillota</taxon>
        <taxon>Clostridia</taxon>
        <taxon>Christensenellales</taxon>
        <taxon>Christensenellaceae</taxon>
        <taxon>Guopingia</taxon>
    </lineage>
</organism>
<dbReference type="PANTHER" id="PTHR43513">
    <property type="entry name" value="DIHYDROOROTATE DEHYDROGENASE B (NAD(+)), ELECTRON TRANSFER SUBUNIT"/>
    <property type="match status" value="1"/>
</dbReference>
<feature type="binding site" evidence="1">
    <location>
        <position position="246"/>
    </location>
    <ligand>
        <name>[2Fe-2S] cluster</name>
        <dbReference type="ChEBI" id="CHEBI:190135"/>
    </ligand>
</feature>
<dbReference type="PANTHER" id="PTHR43513:SF1">
    <property type="entry name" value="ANAEROBIC SULFITE REDUCTASE SUBUNIT B"/>
    <property type="match status" value="1"/>
</dbReference>
<sequence length="275" mass="30739">MDRETLIPQVGVVTDIRQDTPDVKTFRVVGLDGKKLFEHIPGQCAMVSVPGVGEGMFSITSSPTNEAYMEFSIKKCGCLTSWLHMIEPDQQVTVRGPYGNGFPVESALKGKDLLFIAGGIGLAPLRSVINYVRDKRENYGKVQIVYGSRSKEDLVDYQEIINEWMKDDGVEVFLTIDREQEGWDGHVGFVPNYVKELNPDLGLTVLMCGPPIMIKFTLAGLKELGFKETQVYTTMELRMKCGVGKCGRCNIGNKYVCKDGPVFRFDQLDELPSEY</sequence>
<dbReference type="GO" id="GO:0006221">
    <property type="term" value="P:pyrimidine nucleotide biosynthetic process"/>
    <property type="evidence" value="ECO:0007669"/>
    <property type="project" value="InterPro"/>
</dbReference>
<dbReference type="Proteomes" id="UP000617951">
    <property type="component" value="Unassembled WGS sequence"/>
</dbReference>
<dbReference type="Gene3D" id="3.40.50.80">
    <property type="entry name" value="Nucleotide-binding domain of ferredoxin-NADP reductase (FNR) module"/>
    <property type="match status" value="1"/>
</dbReference>
<dbReference type="Pfam" id="PF10418">
    <property type="entry name" value="DHODB_Fe-S_bind"/>
    <property type="match status" value="1"/>
</dbReference>
<reference evidence="3" key="1">
    <citation type="submission" date="2020-08" db="EMBL/GenBank/DDBJ databases">
        <title>Genome public.</title>
        <authorList>
            <person name="Liu C."/>
            <person name="Sun Q."/>
        </authorList>
    </citation>
    <scope>NUCLEOTIDE SEQUENCE</scope>
    <source>
        <strain evidence="3">NSJ-63</strain>
    </source>
</reference>
<keyword evidence="1" id="KW-0411">Iron-sulfur</keyword>
<dbReference type="PIRSF" id="PIRSF006816">
    <property type="entry name" value="Cyc3_hyd_g"/>
    <property type="match status" value="1"/>
</dbReference>
<dbReference type="GO" id="GO:0046872">
    <property type="term" value="F:metal ion binding"/>
    <property type="evidence" value="ECO:0007669"/>
    <property type="project" value="UniProtKB-KW"/>
</dbReference>
<dbReference type="GO" id="GO:0051537">
    <property type="term" value="F:2 iron, 2 sulfur cluster binding"/>
    <property type="evidence" value="ECO:0007669"/>
    <property type="project" value="UniProtKB-KW"/>
</dbReference>
<feature type="binding site" evidence="1">
    <location>
        <position position="257"/>
    </location>
    <ligand>
        <name>[2Fe-2S] cluster</name>
        <dbReference type="ChEBI" id="CHEBI:190135"/>
    </ligand>
</feature>
<gene>
    <name evidence="3" type="ORF">H8693_08310</name>
</gene>
<keyword evidence="4" id="KW-1185">Reference proteome</keyword>
<keyword evidence="1" id="KW-0479">Metal-binding</keyword>
<evidence type="ECO:0000259" key="2">
    <source>
        <dbReference type="PROSITE" id="PS51384"/>
    </source>
</evidence>
<dbReference type="Gene3D" id="2.40.30.10">
    <property type="entry name" value="Translation factors"/>
    <property type="match status" value="1"/>
</dbReference>
<dbReference type="SUPFAM" id="SSF52343">
    <property type="entry name" value="Ferredoxin reductase-like, C-terminal NADP-linked domain"/>
    <property type="match status" value="1"/>
</dbReference>
<dbReference type="PRINTS" id="PR00371">
    <property type="entry name" value="FPNCR"/>
</dbReference>
<evidence type="ECO:0000313" key="4">
    <source>
        <dbReference type="Proteomes" id="UP000617951"/>
    </source>
</evidence>